<comment type="caution">
    <text evidence="1">The sequence shown here is derived from an EMBL/GenBank/DDBJ whole genome shotgun (WGS) entry which is preliminary data.</text>
</comment>
<gene>
    <name evidence="1" type="ORF">RBEMOGI_0362</name>
</gene>
<dbReference type="RefSeq" id="WP_231569871.1">
    <property type="nucleotide sequence ID" value="NZ_LAOJ01000001.1"/>
</dbReference>
<protein>
    <submittedName>
        <fullName evidence="1">Uncharacterized protein</fullName>
    </submittedName>
</protein>
<reference evidence="1 2" key="1">
    <citation type="submission" date="2015-02" db="EMBL/GenBank/DDBJ databases">
        <title>Genome Sequencing of Rickettsiales.</title>
        <authorList>
            <person name="Daugherty S.C."/>
            <person name="Su Q."/>
            <person name="Abolude K."/>
            <person name="Beier-Sexton M."/>
            <person name="Carlyon J.A."/>
            <person name="Carter R."/>
            <person name="Day N.P."/>
            <person name="Dumler S.J."/>
            <person name="Dyachenko V."/>
            <person name="Godinez A."/>
            <person name="Kurtti T.J."/>
            <person name="Lichay M."/>
            <person name="Mullins K.E."/>
            <person name="Ott S."/>
            <person name="Pappas-Brown V."/>
            <person name="Paris D.H."/>
            <person name="Patel P."/>
            <person name="Richards A.L."/>
            <person name="Sadzewicz L."/>
            <person name="Sears K."/>
            <person name="Seidman D."/>
            <person name="Sengamalay N."/>
            <person name="Stenos J."/>
            <person name="Tallon L.J."/>
            <person name="Vincent G."/>
            <person name="Fraser C.M."/>
            <person name="Munderloh U."/>
            <person name="Dunning-Hotopp J.C."/>
        </authorList>
    </citation>
    <scope>NUCLEOTIDE SEQUENCE [LARGE SCALE GENOMIC DNA]</scope>
    <source>
        <strain evidence="1 2">RML Mogi</strain>
    </source>
</reference>
<name>A0A0F3QK03_RICBE</name>
<dbReference type="PATRIC" id="fig|1359194.3.peg.374"/>
<proteinExistence type="predicted"/>
<accession>A0A0F3QK03</accession>
<dbReference type="EMBL" id="LAOJ01000001">
    <property type="protein sequence ID" value="KJV91754.1"/>
    <property type="molecule type" value="Genomic_DNA"/>
</dbReference>
<organism evidence="1 2">
    <name type="scientific">Rickettsia bellii str. RML Mogi</name>
    <dbReference type="NCBI Taxonomy" id="1359194"/>
    <lineage>
        <taxon>Bacteria</taxon>
        <taxon>Pseudomonadati</taxon>
        <taxon>Pseudomonadota</taxon>
        <taxon>Alphaproteobacteria</taxon>
        <taxon>Rickettsiales</taxon>
        <taxon>Rickettsiaceae</taxon>
        <taxon>Rickettsieae</taxon>
        <taxon>Rickettsia</taxon>
        <taxon>belli group</taxon>
    </lineage>
</organism>
<evidence type="ECO:0000313" key="2">
    <source>
        <dbReference type="Proteomes" id="UP000033689"/>
    </source>
</evidence>
<sequence length="80" mass="9199">MAVKNGGKALIDVISIPAEKCVERAYERGKEEGRLVPREYNINANINVPKNFHDIMSKYTGKNIEYKIVDNDVERGKKRY</sequence>
<evidence type="ECO:0000313" key="1">
    <source>
        <dbReference type="EMBL" id="KJV91754.1"/>
    </source>
</evidence>
<dbReference type="AlphaFoldDB" id="A0A0F3QK03"/>
<dbReference type="Proteomes" id="UP000033689">
    <property type="component" value="Unassembled WGS sequence"/>
</dbReference>